<keyword evidence="4" id="KW-0949">S-adenosyl-L-methionine</keyword>
<dbReference type="Proteomes" id="UP001383192">
    <property type="component" value="Unassembled WGS sequence"/>
</dbReference>
<dbReference type="AlphaFoldDB" id="A0AAW0DSA9"/>
<keyword evidence="12" id="KW-1185">Reference proteome</keyword>
<evidence type="ECO:0000256" key="8">
    <source>
        <dbReference type="ARBA" id="ARBA00047306"/>
    </source>
</evidence>
<dbReference type="PANTHER" id="PTHR12753">
    <property type="entry name" value="AD-003 - RELATED"/>
    <property type="match status" value="1"/>
</dbReference>
<dbReference type="Pfam" id="PF05891">
    <property type="entry name" value="Methyltransf_PK"/>
    <property type="match status" value="2"/>
</dbReference>
<comment type="caution">
    <text evidence="11">The sequence shown here is derived from an EMBL/GenBank/DDBJ whole genome shotgun (WGS) entry which is preliminary data.</text>
</comment>
<dbReference type="GO" id="GO:0005737">
    <property type="term" value="C:cytoplasm"/>
    <property type="evidence" value="ECO:0007669"/>
    <property type="project" value="TreeGrafter"/>
</dbReference>
<dbReference type="EMBL" id="JAYKXP010000008">
    <property type="protein sequence ID" value="KAK7054813.1"/>
    <property type="molecule type" value="Genomic_DNA"/>
</dbReference>
<comment type="similarity">
    <text evidence="1">Belongs to the methyltransferase superfamily. NTM1 family.</text>
</comment>
<keyword evidence="2" id="KW-0489">Methyltransferase</keyword>
<dbReference type="GO" id="GO:0032259">
    <property type="term" value="P:methylation"/>
    <property type="evidence" value="ECO:0007669"/>
    <property type="project" value="UniProtKB-KW"/>
</dbReference>
<dbReference type="Gene3D" id="3.40.50.150">
    <property type="entry name" value="Vaccinia Virus protein VP39"/>
    <property type="match status" value="1"/>
</dbReference>
<dbReference type="SUPFAM" id="SSF53335">
    <property type="entry name" value="S-adenosyl-L-methionine-dependent methyltransferases"/>
    <property type="match status" value="1"/>
</dbReference>
<dbReference type="InterPro" id="IPR008576">
    <property type="entry name" value="MeTrfase_NTM1"/>
</dbReference>
<gene>
    <name evidence="11" type="ORF">VNI00_003276</name>
</gene>
<evidence type="ECO:0000256" key="6">
    <source>
        <dbReference type="ARBA" id="ARBA00039449"/>
    </source>
</evidence>
<evidence type="ECO:0000256" key="5">
    <source>
        <dbReference type="ARBA" id="ARBA00039112"/>
    </source>
</evidence>
<evidence type="ECO:0000313" key="12">
    <source>
        <dbReference type="Proteomes" id="UP001383192"/>
    </source>
</evidence>
<evidence type="ECO:0000256" key="3">
    <source>
        <dbReference type="ARBA" id="ARBA00022679"/>
    </source>
</evidence>
<evidence type="ECO:0000256" key="9">
    <source>
        <dbReference type="ARBA" id="ARBA00047885"/>
    </source>
</evidence>
<name>A0AAW0DSA9_9AGAR</name>
<reference evidence="11 12" key="1">
    <citation type="submission" date="2024-01" db="EMBL/GenBank/DDBJ databases">
        <title>A draft genome for a cacao thread blight-causing isolate of Paramarasmius palmivorus.</title>
        <authorList>
            <person name="Baruah I.K."/>
            <person name="Bukari Y."/>
            <person name="Amoako-Attah I."/>
            <person name="Meinhardt L.W."/>
            <person name="Bailey B.A."/>
            <person name="Cohen S.P."/>
        </authorList>
    </citation>
    <scope>NUCLEOTIDE SEQUENCE [LARGE SCALE GENOMIC DNA]</scope>
    <source>
        <strain evidence="11 12">GH-12</strain>
    </source>
</reference>
<proteinExistence type="inferred from homology"/>
<dbReference type="PANTHER" id="PTHR12753:SF0">
    <property type="entry name" value="ALPHA N-TERMINAL PROTEIN METHYLTRANSFERASE 1"/>
    <property type="match status" value="1"/>
</dbReference>
<evidence type="ECO:0000256" key="10">
    <source>
        <dbReference type="ARBA" id="ARBA00048167"/>
    </source>
</evidence>
<dbReference type="EC" id="2.1.1.244" evidence="5"/>
<accession>A0AAW0DSA9</accession>
<evidence type="ECO:0000256" key="2">
    <source>
        <dbReference type="ARBA" id="ARBA00022603"/>
    </source>
</evidence>
<comment type="catalytic activity">
    <reaction evidence="10">
        <text>N-terminal L-alanyl-L-prolyl-L-lysyl-[protein] + 3 S-adenosyl-L-methionine = N-terminal N,N,N-trimethyl-L-alanyl-L-prolyl-L-lysyl-[protein] + 3 S-adenosyl-L-homocysteine + 3 H(+)</text>
        <dbReference type="Rhea" id="RHEA:54712"/>
        <dbReference type="Rhea" id="RHEA-COMP:13785"/>
        <dbReference type="Rhea" id="RHEA-COMP:13971"/>
        <dbReference type="ChEBI" id="CHEBI:15378"/>
        <dbReference type="ChEBI" id="CHEBI:57856"/>
        <dbReference type="ChEBI" id="CHEBI:59789"/>
        <dbReference type="ChEBI" id="CHEBI:138057"/>
        <dbReference type="ChEBI" id="CHEBI:138315"/>
        <dbReference type="EC" id="2.1.1.244"/>
    </reaction>
</comment>
<organism evidence="11 12">
    <name type="scientific">Paramarasmius palmivorus</name>
    <dbReference type="NCBI Taxonomy" id="297713"/>
    <lineage>
        <taxon>Eukaryota</taxon>
        <taxon>Fungi</taxon>
        <taxon>Dikarya</taxon>
        <taxon>Basidiomycota</taxon>
        <taxon>Agaricomycotina</taxon>
        <taxon>Agaricomycetes</taxon>
        <taxon>Agaricomycetidae</taxon>
        <taxon>Agaricales</taxon>
        <taxon>Marasmiineae</taxon>
        <taxon>Marasmiaceae</taxon>
        <taxon>Paramarasmius</taxon>
    </lineage>
</organism>
<evidence type="ECO:0000256" key="7">
    <source>
        <dbReference type="ARBA" id="ARBA00043129"/>
    </source>
</evidence>
<keyword evidence="3" id="KW-0808">Transferase</keyword>
<protein>
    <recommendedName>
        <fullName evidence="6">Alpha N-terminal protein methyltransferase 1</fullName>
        <ecNumber evidence="5">2.1.1.244</ecNumber>
    </recommendedName>
    <alternativeName>
        <fullName evidence="7">X-Pro-Lys N-terminal protein methyltransferase 1</fullName>
    </alternativeName>
</protein>
<evidence type="ECO:0000256" key="1">
    <source>
        <dbReference type="ARBA" id="ARBA00009059"/>
    </source>
</evidence>
<dbReference type="InterPro" id="IPR029063">
    <property type="entry name" value="SAM-dependent_MTases_sf"/>
</dbReference>
<dbReference type="GO" id="GO:0071885">
    <property type="term" value="F:N-terminal protein N-methyltransferase activity"/>
    <property type="evidence" value="ECO:0007669"/>
    <property type="project" value="UniProtKB-EC"/>
</dbReference>
<evidence type="ECO:0000256" key="4">
    <source>
        <dbReference type="ARBA" id="ARBA00022691"/>
    </source>
</evidence>
<evidence type="ECO:0000313" key="11">
    <source>
        <dbReference type="EMBL" id="KAK7054813.1"/>
    </source>
</evidence>
<sequence length="329" mass="36139">MSEPNVAEGIAYWTSQPATLDGVLGGFGTGSLPRVDALGSRQFLLNLFPELSTVPSSLKPLRDTSPKQPIRALDVGAGVGRVTRDILLHLVPHVLLLEPVQPFIQEALSGAKASISNPDTLKYQQWTGLADKSKSVTFVQGTLQDCDPAHPLSSSSTKFLDRLGYVPPDGDSLSDINSGFDVIWCQWCLGHLTDDDLISFFKRSKDALRTDNGFPGRSLIVVKENCCSDTPIGEARTVFDDSDSSFTRSDLAWKETFRKAGLRLVKEQVQEGLPDGLYIVRTQVIYNVLAIKTLKSIINISDPEQRNVINEQKEGTVLEMLYKTRNAGM</sequence>
<comment type="catalytic activity">
    <reaction evidence="9">
        <text>N-terminal L-prolyl-L-prolyl-L-lysyl-[protein] + 2 S-adenosyl-L-methionine = N-terminal N,N-dimethyl-L-prolyl-L-prolyl-L-lysyl-[protein] + 2 S-adenosyl-L-homocysteine + 2 H(+)</text>
        <dbReference type="Rhea" id="RHEA:54736"/>
        <dbReference type="Rhea" id="RHEA-COMP:13787"/>
        <dbReference type="Rhea" id="RHEA-COMP:13974"/>
        <dbReference type="ChEBI" id="CHEBI:15378"/>
        <dbReference type="ChEBI" id="CHEBI:57856"/>
        <dbReference type="ChEBI" id="CHEBI:59789"/>
        <dbReference type="ChEBI" id="CHEBI:138059"/>
        <dbReference type="ChEBI" id="CHEBI:138318"/>
        <dbReference type="EC" id="2.1.1.244"/>
    </reaction>
</comment>
<comment type="catalytic activity">
    <reaction evidence="8">
        <text>N-terminal L-seryl-L-prolyl-L-lysyl-[protein] + 3 S-adenosyl-L-methionine = N-terminal N,N,N-trimethyl-L-seryl-L-prolyl-L-lysyl-[protein] + 3 S-adenosyl-L-homocysteine + 3 H(+)</text>
        <dbReference type="Rhea" id="RHEA:54724"/>
        <dbReference type="Rhea" id="RHEA-COMP:13789"/>
        <dbReference type="Rhea" id="RHEA-COMP:13973"/>
        <dbReference type="ChEBI" id="CHEBI:15378"/>
        <dbReference type="ChEBI" id="CHEBI:57856"/>
        <dbReference type="ChEBI" id="CHEBI:59789"/>
        <dbReference type="ChEBI" id="CHEBI:138061"/>
        <dbReference type="ChEBI" id="CHEBI:138317"/>
        <dbReference type="EC" id="2.1.1.244"/>
    </reaction>
</comment>